<sequence>MNILILGANGQMGPHVIRSLESKHYLRLSDVNDLDTDHEYLKVDISNLDQVVSVSEGMDAIINLSVLRPDRRQAFDVNARGCYNMMVAAVKHKIGRIVNSGPFYVVAGPTYERFDHQISPDVPPQPGTYLYAITKSLGQEICRVFTEHHDVVVMDLLFYMLLDPKTHGSSSDSPIANLGRDMTPYTTSWRDTGEAFRCAIDVALDMLPSRCELFFVFPNLPHQKFSNEKARRVLGWEPQDSLDQFWKK</sequence>
<dbReference type="Proteomes" id="UP000247465">
    <property type="component" value="Chromosome"/>
</dbReference>
<dbReference type="Pfam" id="PF01370">
    <property type="entry name" value="Epimerase"/>
    <property type="match status" value="1"/>
</dbReference>
<proteinExistence type="predicted"/>
<gene>
    <name evidence="2" type="primary">udh_5</name>
    <name evidence="2" type="ORF">DF168_00739</name>
</gene>
<reference evidence="2 3" key="1">
    <citation type="submission" date="2018-06" db="EMBL/GenBank/DDBJ databases">
        <title>Draft Genome Sequence of a Novel Marine Bacterium Related to the Verrucomicrobia.</title>
        <authorList>
            <person name="Vosseberg J."/>
            <person name="Martijn J."/>
            <person name="Ettema T.J.G."/>
        </authorList>
    </citation>
    <scope>NUCLEOTIDE SEQUENCE [LARGE SCALE GENOMIC DNA]</scope>
    <source>
        <strain evidence="2">TARA_B100001123</strain>
    </source>
</reference>
<evidence type="ECO:0000259" key="1">
    <source>
        <dbReference type="Pfam" id="PF01370"/>
    </source>
</evidence>
<organism evidence="2 3">
    <name type="scientific">Candidatus Moanibacter tarae</name>
    <dbReference type="NCBI Taxonomy" id="2200854"/>
    <lineage>
        <taxon>Bacteria</taxon>
        <taxon>Pseudomonadati</taxon>
        <taxon>Verrucomicrobiota</taxon>
        <taxon>Opitutia</taxon>
        <taxon>Puniceicoccales</taxon>
        <taxon>Puniceicoccales incertae sedis</taxon>
        <taxon>Candidatus Moanibacter</taxon>
    </lineage>
</organism>
<evidence type="ECO:0000313" key="3">
    <source>
        <dbReference type="Proteomes" id="UP000247465"/>
    </source>
</evidence>
<dbReference type="EC" id="1.1.1.203" evidence="2"/>
<dbReference type="InterPro" id="IPR050177">
    <property type="entry name" value="Lipid_A_modif_metabolic_enz"/>
</dbReference>
<feature type="domain" description="NAD-dependent epimerase/dehydratase" evidence="1">
    <location>
        <begin position="3"/>
        <end position="152"/>
    </location>
</feature>
<protein>
    <submittedName>
        <fullName evidence="2">Uronate dehydrogenase</fullName>
        <ecNumber evidence="2">1.1.1.203</ecNumber>
    </submittedName>
</protein>
<dbReference type="Gene3D" id="3.40.50.720">
    <property type="entry name" value="NAD(P)-binding Rossmann-like Domain"/>
    <property type="match status" value="1"/>
</dbReference>
<dbReference type="PANTHER" id="PTHR43245:SF55">
    <property type="entry name" value="NAD(P)-BINDING DOMAIN-CONTAINING PROTEIN"/>
    <property type="match status" value="1"/>
</dbReference>
<dbReference type="KEGG" id="mtar:DF168_00739"/>
<keyword evidence="2" id="KW-0560">Oxidoreductase</keyword>
<evidence type="ECO:0000313" key="2">
    <source>
        <dbReference type="EMBL" id="AWT59549.1"/>
    </source>
</evidence>
<dbReference type="SUPFAM" id="SSF51735">
    <property type="entry name" value="NAD(P)-binding Rossmann-fold domains"/>
    <property type="match status" value="1"/>
</dbReference>
<dbReference type="GO" id="GO:0050388">
    <property type="term" value="F:uronate dehydrogenase activity"/>
    <property type="evidence" value="ECO:0007669"/>
    <property type="project" value="UniProtKB-EC"/>
</dbReference>
<dbReference type="PANTHER" id="PTHR43245">
    <property type="entry name" value="BIFUNCTIONAL POLYMYXIN RESISTANCE PROTEIN ARNA"/>
    <property type="match status" value="1"/>
</dbReference>
<dbReference type="EMBL" id="CP029803">
    <property type="protein sequence ID" value="AWT59549.1"/>
    <property type="molecule type" value="Genomic_DNA"/>
</dbReference>
<dbReference type="AlphaFoldDB" id="A0A2Z4ABX4"/>
<dbReference type="InterPro" id="IPR001509">
    <property type="entry name" value="Epimerase_deHydtase"/>
</dbReference>
<accession>A0A2Z4ABX4</accession>
<name>A0A2Z4ABX4_9BACT</name>
<dbReference type="InterPro" id="IPR036291">
    <property type="entry name" value="NAD(P)-bd_dom_sf"/>
</dbReference>